<dbReference type="AlphaFoldDB" id="A3NV72"/>
<sequence length="43" mass="4844">MERRLLDVLTPEERATLAVALPKIGRESERIAIVGWQRLLDGA</sequence>
<protein>
    <submittedName>
        <fullName evidence="1">Transcriptional regulator, MarR family</fullName>
    </submittedName>
</protein>
<evidence type="ECO:0000313" key="2">
    <source>
        <dbReference type="Proteomes" id="UP000006738"/>
    </source>
</evidence>
<dbReference type="KEGG" id="bpl:BURPS1106A_1978"/>
<accession>A3NV72</accession>
<dbReference type="HOGENOM" id="CLU_208330_0_0_4"/>
<organism evidence="1 2">
    <name type="scientific">Burkholderia pseudomallei (strain 1106a)</name>
    <dbReference type="NCBI Taxonomy" id="357348"/>
    <lineage>
        <taxon>Bacteria</taxon>
        <taxon>Pseudomonadati</taxon>
        <taxon>Pseudomonadota</taxon>
        <taxon>Betaproteobacteria</taxon>
        <taxon>Burkholderiales</taxon>
        <taxon>Burkholderiaceae</taxon>
        <taxon>Burkholderia</taxon>
        <taxon>pseudomallei group</taxon>
    </lineage>
</organism>
<dbReference type="Proteomes" id="UP000006738">
    <property type="component" value="Chromosome I"/>
</dbReference>
<reference evidence="1 2" key="1">
    <citation type="submission" date="2007-02" db="EMBL/GenBank/DDBJ databases">
        <authorList>
            <person name="DeShazer D."/>
            <person name="Woods D.E."/>
            <person name="Nierman W.C."/>
        </authorList>
    </citation>
    <scope>NUCLEOTIDE SEQUENCE [LARGE SCALE GENOMIC DNA]</scope>
    <source>
        <strain evidence="1 2">1106a</strain>
    </source>
</reference>
<dbReference type="EMBL" id="CP000572">
    <property type="protein sequence ID" value="ABN90655.1"/>
    <property type="molecule type" value="Genomic_DNA"/>
</dbReference>
<name>A3NV72_BURP0</name>
<gene>
    <name evidence="1" type="ordered locus">BURPS1106A_1978</name>
</gene>
<proteinExistence type="predicted"/>
<evidence type="ECO:0000313" key="1">
    <source>
        <dbReference type="EMBL" id="ABN90655.1"/>
    </source>
</evidence>